<feature type="modified residue" description="N6-(pyridoxal phosphate)lysine" evidence="3">
    <location>
        <position position="190"/>
    </location>
</feature>
<reference evidence="6" key="1">
    <citation type="submission" date="2016-10" db="EMBL/GenBank/DDBJ databases">
        <authorList>
            <person name="Varghese N."/>
            <person name="Submissions S."/>
        </authorList>
    </citation>
    <scope>NUCLEOTIDE SEQUENCE [LARGE SCALE GENOMIC DNA]</scope>
    <source>
        <strain evidence="6">DSM 23445</strain>
    </source>
</reference>
<comment type="similarity">
    <text evidence="1 4">Belongs to the DegT/DnrJ/EryC1 family.</text>
</comment>
<evidence type="ECO:0000313" key="6">
    <source>
        <dbReference type="Proteomes" id="UP000199673"/>
    </source>
</evidence>
<dbReference type="InterPro" id="IPR015421">
    <property type="entry name" value="PyrdxlP-dep_Trfase_major"/>
</dbReference>
<dbReference type="Gene3D" id="3.40.640.10">
    <property type="entry name" value="Type I PLP-dependent aspartate aminotransferase-like (Major domain)"/>
    <property type="match status" value="1"/>
</dbReference>
<dbReference type="OrthoDB" id="9810913at2"/>
<feature type="active site" description="Proton acceptor" evidence="2">
    <location>
        <position position="190"/>
    </location>
</feature>
<evidence type="ECO:0000256" key="2">
    <source>
        <dbReference type="PIRSR" id="PIRSR000390-1"/>
    </source>
</evidence>
<protein>
    <submittedName>
        <fullName evidence="5">dTDP-4-amino-4,6-dideoxygalactose transaminase</fullName>
    </submittedName>
</protein>
<dbReference type="PIRSF" id="PIRSF000390">
    <property type="entry name" value="PLP_StrS"/>
    <property type="match status" value="1"/>
</dbReference>
<dbReference type="PANTHER" id="PTHR30244:SF34">
    <property type="entry name" value="DTDP-4-AMINO-4,6-DIDEOXYGALACTOSE TRANSAMINASE"/>
    <property type="match status" value="1"/>
</dbReference>
<dbReference type="Proteomes" id="UP000199673">
    <property type="component" value="Unassembled WGS sequence"/>
</dbReference>
<dbReference type="GO" id="GO:0008483">
    <property type="term" value="F:transaminase activity"/>
    <property type="evidence" value="ECO:0007669"/>
    <property type="project" value="TreeGrafter"/>
</dbReference>
<dbReference type="STRING" id="305507.SAMN04489724_0875"/>
<sequence>MAFNIPLSFPVLNGNENLYSQQAISSGHIATFGQFINRFESKLSKRLKTHEAVVLNSGTSALHLGMVLLGIGPGDEVICQSFTFCASANPVVYLGATPIFVDSEKDTWNICPEILEDTILSRISKGKKPKAIVIVHLFGMPAKMKEILEISEKYNIPVLEDAAEAIGSKYEGKACGTFGQIGVFSFNGNKIISSGGGGCLISNDTNLIQRARLLSTQAREDLPFYHHLEIGYNYKMNNLSAAVGLAQLEQLDAYIKSRRLVNQRYRNLLKGFPGIEFQTESNDSQSNYWLTAILIDKEVTGFSNEDLKRSLMKNGVESRFLWKPLHTQPVFNTTPYYGGSLSEKLFENGLCLPSSVDLTFKNQEMIVEVIHSELSKTFK</sequence>
<dbReference type="AlphaFoldDB" id="A0A1I6Y8F2"/>
<dbReference type="PANTHER" id="PTHR30244">
    <property type="entry name" value="TRANSAMINASE"/>
    <property type="match status" value="1"/>
</dbReference>
<evidence type="ECO:0000256" key="3">
    <source>
        <dbReference type="PIRSR" id="PIRSR000390-2"/>
    </source>
</evidence>
<dbReference type="InterPro" id="IPR015424">
    <property type="entry name" value="PyrdxlP-dep_Trfase"/>
</dbReference>
<dbReference type="SUPFAM" id="SSF53383">
    <property type="entry name" value="PLP-dependent transferases"/>
    <property type="match status" value="1"/>
</dbReference>
<proteinExistence type="inferred from homology"/>
<keyword evidence="3 4" id="KW-0663">Pyridoxal phosphate</keyword>
<dbReference type="EMBL" id="FPBF01000001">
    <property type="protein sequence ID" value="SFT46795.1"/>
    <property type="molecule type" value="Genomic_DNA"/>
</dbReference>
<dbReference type="RefSeq" id="WP_091691460.1">
    <property type="nucleotide sequence ID" value="NZ_FPBF01000001.1"/>
</dbReference>
<evidence type="ECO:0000256" key="1">
    <source>
        <dbReference type="ARBA" id="ARBA00037999"/>
    </source>
</evidence>
<dbReference type="CDD" id="cd00616">
    <property type="entry name" value="AHBA_syn"/>
    <property type="match status" value="1"/>
</dbReference>
<keyword evidence="6" id="KW-1185">Reference proteome</keyword>
<evidence type="ECO:0000256" key="4">
    <source>
        <dbReference type="RuleBase" id="RU004508"/>
    </source>
</evidence>
<dbReference type="GO" id="GO:0000271">
    <property type="term" value="P:polysaccharide biosynthetic process"/>
    <property type="evidence" value="ECO:0007669"/>
    <property type="project" value="TreeGrafter"/>
</dbReference>
<dbReference type="InterPro" id="IPR000653">
    <property type="entry name" value="DegT/StrS_aminotransferase"/>
</dbReference>
<evidence type="ECO:0000313" key="5">
    <source>
        <dbReference type="EMBL" id="SFT46795.1"/>
    </source>
</evidence>
<dbReference type="Gene3D" id="3.90.1150.10">
    <property type="entry name" value="Aspartate Aminotransferase, domain 1"/>
    <property type="match status" value="1"/>
</dbReference>
<dbReference type="Pfam" id="PF01041">
    <property type="entry name" value="DegT_DnrJ_EryC1"/>
    <property type="match status" value="1"/>
</dbReference>
<organism evidence="5 6">
    <name type="scientific">Algoriphagus locisalis</name>
    <dbReference type="NCBI Taxonomy" id="305507"/>
    <lineage>
        <taxon>Bacteria</taxon>
        <taxon>Pseudomonadati</taxon>
        <taxon>Bacteroidota</taxon>
        <taxon>Cytophagia</taxon>
        <taxon>Cytophagales</taxon>
        <taxon>Cyclobacteriaceae</taxon>
        <taxon>Algoriphagus</taxon>
    </lineage>
</organism>
<name>A0A1I6Y8F2_9BACT</name>
<accession>A0A1I6Y8F2</accession>
<dbReference type="InterPro" id="IPR015422">
    <property type="entry name" value="PyrdxlP-dep_Trfase_small"/>
</dbReference>
<gene>
    <name evidence="5" type="ORF">SAMN04489724_0875</name>
</gene>
<dbReference type="GO" id="GO:0030170">
    <property type="term" value="F:pyridoxal phosphate binding"/>
    <property type="evidence" value="ECO:0007669"/>
    <property type="project" value="TreeGrafter"/>
</dbReference>